<comment type="caution">
    <text evidence="1">The sequence shown here is derived from an EMBL/GenBank/DDBJ whole genome shotgun (WGS) entry which is preliminary data.</text>
</comment>
<reference evidence="1" key="1">
    <citation type="submission" date="2021-02" db="EMBL/GenBank/DDBJ databases">
        <authorList>
            <person name="Dougan E. K."/>
            <person name="Rhodes N."/>
            <person name="Thang M."/>
            <person name="Chan C."/>
        </authorList>
    </citation>
    <scope>NUCLEOTIDE SEQUENCE</scope>
</reference>
<dbReference type="AlphaFoldDB" id="A0A813HZW5"/>
<proteinExistence type="predicted"/>
<dbReference type="SUPFAM" id="SSF82215">
    <property type="entry name" value="C-terminal autoproteolytic domain of nucleoporin nup98"/>
    <property type="match status" value="1"/>
</dbReference>
<dbReference type="OrthoDB" id="447873at2759"/>
<evidence type="ECO:0000313" key="1">
    <source>
        <dbReference type="EMBL" id="CAE8643678.1"/>
    </source>
</evidence>
<evidence type="ECO:0008006" key="3">
    <source>
        <dbReference type="Google" id="ProtNLM"/>
    </source>
</evidence>
<dbReference type="Proteomes" id="UP000654075">
    <property type="component" value="Unassembled WGS sequence"/>
</dbReference>
<dbReference type="EMBL" id="CAJNNV010033413">
    <property type="protein sequence ID" value="CAE8643678.1"/>
    <property type="molecule type" value="Genomic_DNA"/>
</dbReference>
<dbReference type="InterPro" id="IPR036903">
    <property type="entry name" value="Nup98_auto-Pept-S59_dom_sf"/>
</dbReference>
<evidence type="ECO:0000313" key="2">
    <source>
        <dbReference type="Proteomes" id="UP000654075"/>
    </source>
</evidence>
<sequence>MFSSNKISLLTVSVNNKNSSKTSNKQQKRQLIGEKCEWNQPYVLTSWNPRCFPPGEAVIDEDNMDYKNKIQKMTEENSACTFLDYNCQTGIWKFEVDHF</sequence>
<organism evidence="1 2">
    <name type="scientific">Polarella glacialis</name>
    <name type="common">Dinoflagellate</name>
    <dbReference type="NCBI Taxonomy" id="89957"/>
    <lineage>
        <taxon>Eukaryota</taxon>
        <taxon>Sar</taxon>
        <taxon>Alveolata</taxon>
        <taxon>Dinophyceae</taxon>
        <taxon>Suessiales</taxon>
        <taxon>Suessiaceae</taxon>
        <taxon>Polarella</taxon>
    </lineage>
</organism>
<keyword evidence="2" id="KW-1185">Reference proteome</keyword>
<name>A0A813HZW5_POLGL</name>
<accession>A0A813HZW5</accession>
<dbReference type="Gene3D" id="3.30.1610.10">
    <property type="entry name" value="Peptidase S59, nucleoporin"/>
    <property type="match status" value="1"/>
</dbReference>
<gene>
    <name evidence="1" type="ORF">PGLA1383_LOCUS57989</name>
</gene>
<protein>
    <recommendedName>
        <fullName evidence="3">Peptidase S59 domain-containing protein</fullName>
    </recommendedName>
</protein>